<evidence type="ECO:0000313" key="3">
    <source>
        <dbReference type="Proteomes" id="UP000694920"/>
    </source>
</evidence>
<feature type="coiled-coil region" evidence="1">
    <location>
        <begin position="48"/>
        <end position="184"/>
    </location>
</feature>
<feature type="coiled-coil region" evidence="1">
    <location>
        <begin position="212"/>
        <end position="242"/>
    </location>
</feature>
<evidence type="ECO:0000256" key="2">
    <source>
        <dbReference type="SAM" id="MobiDB-lite"/>
    </source>
</evidence>
<dbReference type="AlphaFoldDB" id="A0AAJ7C774"/>
<keyword evidence="3" id="KW-1185">Reference proteome</keyword>
<reference evidence="4" key="1">
    <citation type="submission" date="2025-08" db="UniProtKB">
        <authorList>
            <consortium name="RefSeq"/>
        </authorList>
    </citation>
    <scope>IDENTIFICATION</scope>
</reference>
<accession>A0AAJ7C774</accession>
<evidence type="ECO:0000313" key="4">
    <source>
        <dbReference type="RefSeq" id="XP_015603079.1"/>
    </source>
</evidence>
<dbReference type="Proteomes" id="UP000694920">
    <property type="component" value="Unplaced"/>
</dbReference>
<organism evidence="3 4">
    <name type="scientific">Cephus cinctus</name>
    <name type="common">Wheat stem sawfly</name>
    <dbReference type="NCBI Taxonomy" id="211228"/>
    <lineage>
        <taxon>Eukaryota</taxon>
        <taxon>Metazoa</taxon>
        <taxon>Ecdysozoa</taxon>
        <taxon>Arthropoda</taxon>
        <taxon>Hexapoda</taxon>
        <taxon>Insecta</taxon>
        <taxon>Pterygota</taxon>
        <taxon>Neoptera</taxon>
        <taxon>Endopterygota</taxon>
        <taxon>Hymenoptera</taxon>
        <taxon>Cephoidea</taxon>
        <taxon>Cephidae</taxon>
        <taxon>Cephus</taxon>
    </lineage>
</organism>
<feature type="compositionally biased region" description="Polar residues" evidence="2">
    <location>
        <begin position="514"/>
        <end position="529"/>
    </location>
</feature>
<evidence type="ECO:0000256" key="1">
    <source>
        <dbReference type="SAM" id="Coils"/>
    </source>
</evidence>
<gene>
    <name evidence="4" type="primary">LOC107271507</name>
</gene>
<sequence>MMDNFSDSSRYELDSITSTDSLQLITDEFRLRHVSTPDTSSVELSKRVASLELDNERLRVDLENVRIELNAKIAANQGLKDKITELYIEAQAALQERQKLQNAIKDANSRCTIAENSTKWYQGQLHELQAMRKSLQSEIDTYQGIARYRQQTVLNLTAQCNQLNVDYSELVQKFKNQKHEFEEKLYVLQGKSKPSSVPTGMIPMMQASPDLSTKLEATEEELRDTKAKLKATEQQLLSCQVEKTSVENALSKHRMFISSMEESIQKYEADKNEITLHLSESRFEMQKLRAEKDILQATLLTSKQEQGQVEQAIIQLRSQLNKMLAQHKLLKTRNSELELELTAMQEIKNENKRLKSLSFAANSSLFKKLREAKHKAKSLENQLRRERMKHQLHDAKTETDASIRECLKRALERNKDLKDQLKSMSVSKILEGSIDEGYGDSGASSRISADLPSPPPLDPVLLESIAEVLSKSRNFLDPVQIGLNELRLKLENFKEEQYLQAIRSAQPASHYDTRQMTPTSSQNIAGSVA</sequence>
<proteinExistence type="predicted"/>
<keyword evidence="1" id="KW-0175">Coiled coil</keyword>
<dbReference type="RefSeq" id="XP_015603079.1">
    <property type="nucleotide sequence ID" value="XM_015747593.1"/>
</dbReference>
<name>A0AAJ7C774_CEPCN</name>
<dbReference type="KEGG" id="ccin:107271507"/>
<protein>
    <submittedName>
        <fullName evidence="4">Coiled-coil domain-containing protein 157-like</fullName>
    </submittedName>
</protein>
<feature type="coiled-coil region" evidence="1">
    <location>
        <begin position="278"/>
        <end position="427"/>
    </location>
</feature>
<dbReference type="GeneID" id="107271507"/>
<feature type="region of interest" description="Disordered" evidence="2">
    <location>
        <begin position="506"/>
        <end position="529"/>
    </location>
</feature>